<dbReference type="AlphaFoldDB" id="A0A081DU94"/>
<evidence type="ECO:0000313" key="2">
    <source>
        <dbReference type="EMBL" id="JAC88960.1"/>
    </source>
</evidence>
<sequence>MTATVLFLLFGIAALTCQTEAAITGTSSVKTVVHPPTVVHPVHTVTHTDHHPLVWNTGPVYGIPSAGSTSVKTVTHGIHHTGGISVTSPGGATVTHTTHGISHPFGLGHGLGGLYGGVYGLPMPGATTVSHSTHGVPYSFGYGGLGYGGIGYGGLGYGGLGYGLGGAYGLPYPNTAISHSSYGFQSPSVYGFGFGGPYGFH</sequence>
<evidence type="ECO:0000256" key="1">
    <source>
        <dbReference type="SAM" id="SignalP"/>
    </source>
</evidence>
<name>A0A081DU94_SEPLE</name>
<reference evidence="2" key="1">
    <citation type="submission" date="2014-06" db="EMBL/GenBank/DDBJ databases">
        <title>Nanoconfined Beta-Sheets Mechanically Reinforce the Supra-Biomolecular Network of Robust Squid Sucker Ring Teeth.</title>
        <authorList>
            <person name="Guerette P.A."/>
            <person name="Hoon S."/>
            <person name="Ding D."/>
            <person name="Amini S."/>
            <person name="Masic A."/>
            <person name="Ravi V."/>
            <person name="Venkatesh B."/>
            <person name="Weaver J.C."/>
            <person name="Miserez A."/>
        </authorList>
    </citation>
    <scope>NUCLEOTIDE SEQUENCE</scope>
    <source>
        <tissue evidence="2">Squid Sucker Ring Tissue</tissue>
    </source>
</reference>
<proteinExistence type="predicted"/>
<keyword evidence="1" id="KW-0732">Signal</keyword>
<dbReference type="EMBL" id="GBGT01000004">
    <property type="protein sequence ID" value="JAC88960.1"/>
    <property type="molecule type" value="Transcribed_RNA"/>
</dbReference>
<feature type="chain" id="PRO_5001756684" evidence="1">
    <location>
        <begin position="22"/>
        <end position="201"/>
    </location>
</feature>
<protein>
    <submittedName>
        <fullName evidence="2">Suckerin-4</fullName>
    </submittedName>
</protein>
<accession>A0A081DU94</accession>
<feature type="signal peptide" evidence="1">
    <location>
        <begin position="1"/>
        <end position="21"/>
    </location>
</feature>
<organism evidence="2">
    <name type="scientific">Sepioteuthis lessoniana</name>
    <name type="common">Bigfin reef squid</name>
    <dbReference type="NCBI Taxonomy" id="34570"/>
    <lineage>
        <taxon>Eukaryota</taxon>
        <taxon>Metazoa</taxon>
        <taxon>Spiralia</taxon>
        <taxon>Lophotrochozoa</taxon>
        <taxon>Mollusca</taxon>
        <taxon>Cephalopoda</taxon>
        <taxon>Coleoidea</taxon>
        <taxon>Decapodiformes</taxon>
        <taxon>Myopsida</taxon>
        <taxon>Loliginidae</taxon>
        <taxon>Sepioteuthis</taxon>
    </lineage>
</organism>